<dbReference type="RefSeq" id="WP_167184172.1">
    <property type="nucleotide sequence ID" value="NZ_JAAONZ010000004.1"/>
</dbReference>
<evidence type="ECO:0000313" key="3">
    <source>
        <dbReference type="EMBL" id="NHO65382.1"/>
    </source>
</evidence>
<dbReference type="GO" id="GO:0008664">
    <property type="term" value="F:RNA 2',3'-cyclic 3'-phosphodiesterase activity"/>
    <property type="evidence" value="ECO:0007669"/>
    <property type="project" value="UniProtKB-EC"/>
</dbReference>
<dbReference type="PANTHER" id="PTHR35561">
    <property type="entry name" value="RNA 2',3'-CYCLIC PHOSPHODIESTERASE"/>
    <property type="match status" value="1"/>
</dbReference>
<feature type="short sequence motif" description="HXTX 1" evidence="2">
    <location>
        <begin position="61"/>
        <end position="64"/>
    </location>
</feature>
<keyword evidence="4" id="KW-1185">Reference proteome</keyword>
<dbReference type="HAMAP" id="MF_01940">
    <property type="entry name" value="RNA_CPDase"/>
    <property type="match status" value="1"/>
</dbReference>
<organism evidence="3 4">
    <name type="scientific">Pseudomaricurvus hydrocarbonicus</name>
    <dbReference type="NCBI Taxonomy" id="1470433"/>
    <lineage>
        <taxon>Bacteria</taxon>
        <taxon>Pseudomonadati</taxon>
        <taxon>Pseudomonadota</taxon>
        <taxon>Gammaproteobacteria</taxon>
        <taxon>Cellvibrionales</taxon>
        <taxon>Cellvibrionaceae</taxon>
        <taxon>Pseudomaricurvus</taxon>
    </lineage>
</organism>
<dbReference type="EMBL" id="JAAONZ010000004">
    <property type="protein sequence ID" value="NHO65382.1"/>
    <property type="molecule type" value="Genomic_DNA"/>
</dbReference>
<keyword evidence="1 2" id="KW-0378">Hydrolase</keyword>
<dbReference type="Pfam" id="PF13563">
    <property type="entry name" value="2_5_RNA_ligase2"/>
    <property type="match status" value="1"/>
</dbReference>
<protein>
    <recommendedName>
        <fullName evidence="2">RNA 2',3'-cyclic phosphodiesterase</fullName>
        <shortName evidence="2">RNA 2',3'-CPDase</shortName>
        <ecNumber evidence="2">3.1.4.58</ecNumber>
    </recommendedName>
</protein>
<dbReference type="PANTHER" id="PTHR35561:SF1">
    <property type="entry name" value="RNA 2',3'-CYCLIC PHOSPHODIESTERASE"/>
    <property type="match status" value="1"/>
</dbReference>
<reference evidence="3" key="1">
    <citation type="submission" date="2020-03" db="EMBL/GenBank/DDBJ databases">
        <authorList>
            <person name="Guo F."/>
        </authorList>
    </citation>
    <scope>NUCLEOTIDE SEQUENCE</scope>
    <source>
        <strain evidence="3">JCM 30134</strain>
    </source>
</reference>
<comment type="caution">
    <text evidence="3">The sequence shown here is derived from an EMBL/GenBank/DDBJ whole genome shotgun (WGS) entry which is preliminary data.</text>
</comment>
<dbReference type="EC" id="3.1.4.58" evidence="2"/>
<dbReference type="GO" id="GO:0004113">
    <property type="term" value="F:2',3'-cyclic-nucleotide 3'-phosphodiesterase activity"/>
    <property type="evidence" value="ECO:0007669"/>
    <property type="project" value="InterPro"/>
</dbReference>
<evidence type="ECO:0000256" key="2">
    <source>
        <dbReference type="HAMAP-Rule" id="MF_01940"/>
    </source>
</evidence>
<evidence type="ECO:0000313" key="4">
    <source>
        <dbReference type="Proteomes" id="UP000787472"/>
    </source>
</evidence>
<proteinExistence type="inferred from homology"/>
<dbReference type="Gene3D" id="3.90.1140.10">
    <property type="entry name" value="Cyclic phosphodiesterase"/>
    <property type="match status" value="1"/>
</dbReference>
<dbReference type="SUPFAM" id="SSF55144">
    <property type="entry name" value="LigT-like"/>
    <property type="match status" value="1"/>
</dbReference>
<dbReference type="AlphaFoldDB" id="A0A9E5JRE7"/>
<feature type="short sequence motif" description="HXTX 2" evidence="2">
    <location>
        <begin position="151"/>
        <end position="154"/>
    </location>
</feature>
<gene>
    <name evidence="3" type="primary">thpR</name>
    <name evidence="3" type="ORF">G8770_07495</name>
</gene>
<feature type="active site" description="Proton acceptor" evidence="2">
    <location>
        <position position="151"/>
    </location>
</feature>
<sequence length="206" mass="22546">MANPAAASCSYPYRAFLGITVTAEANQQLNAWVSQYSNAVTDGEHASTRNDLRWVKAENRHITLNFLGDIHQAQERRLSSAFDAATAAAGPSLKSFTVQFEKLVYLGGASSPVLAAICTACSDLSTLQNWTTETVKSITGCSGRQRPYIPHITLARHRKKVPTSITMPTALKPQTIRVTVSAFALFKSELKNTGSEYTVIKRWPLL</sequence>
<name>A0A9E5JRE7_9GAMM</name>
<feature type="active site" description="Proton donor" evidence="2">
    <location>
        <position position="61"/>
    </location>
</feature>
<dbReference type="NCBIfam" id="TIGR02258">
    <property type="entry name" value="2_5_ligase"/>
    <property type="match status" value="1"/>
</dbReference>
<comment type="similarity">
    <text evidence="2">Belongs to the 2H phosphoesterase superfamily. ThpR family.</text>
</comment>
<comment type="function">
    <text evidence="2">Hydrolyzes RNA 2',3'-cyclic phosphodiester to an RNA 2'-phosphomonoester.</text>
</comment>
<dbReference type="InterPro" id="IPR004175">
    <property type="entry name" value="RNA_CPDase"/>
</dbReference>
<evidence type="ECO:0000256" key="1">
    <source>
        <dbReference type="ARBA" id="ARBA00022801"/>
    </source>
</evidence>
<accession>A0A9E5JRE7</accession>
<dbReference type="Proteomes" id="UP000787472">
    <property type="component" value="Unassembled WGS sequence"/>
</dbReference>
<dbReference type="InterPro" id="IPR009097">
    <property type="entry name" value="Cyclic_Pdiesterase"/>
</dbReference>
<comment type="catalytic activity">
    <reaction evidence="2">
        <text>a 3'-end 2',3'-cyclophospho-ribonucleotide-RNA + H2O = a 3'-end 2'-phospho-ribonucleotide-RNA + H(+)</text>
        <dbReference type="Rhea" id="RHEA:11828"/>
        <dbReference type="Rhea" id="RHEA-COMP:10464"/>
        <dbReference type="Rhea" id="RHEA-COMP:17353"/>
        <dbReference type="ChEBI" id="CHEBI:15377"/>
        <dbReference type="ChEBI" id="CHEBI:15378"/>
        <dbReference type="ChEBI" id="CHEBI:83064"/>
        <dbReference type="ChEBI" id="CHEBI:173113"/>
        <dbReference type="EC" id="3.1.4.58"/>
    </reaction>
</comment>